<protein>
    <recommendedName>
        <fullName evidence="2 5">Malate dehydrogenase</fullName>
        <ecNumber evidence="2 5">1.1.1.37</ecNumber>
    </recommendedName>
</protein>
<gene>
    <name evidence="5" type="primary">mdh</name>
    <name evidence="9" type="ORF">BJ987_003552</name>
</gene>
<feature type="domain" description="Lactate/malate dehydrogenase C-terminal" evidence="8">
    <location>
        <begin position="162"/>
        <end position="328"/>
    </location>
</feature>
<keyword evidence="10" id="KW-1185">Reference proteome</keyword>
<dbReference type="InterPro" id="IPR022383">
    <property type="entry name" value="Lactate/malate_DH_C"/>
</dbReference>
<accession>A0ABS4QG22</accession>
<evidence type="ECO:0000313" key="10">
    <source>
        <dbReference type="Proteomes" id="UP001519325"/>
    </source>
</evidence>
<feature type="binding site" evidence="5">
    <location>
        <position position="118"/>
    </location>
    <ligand>
        <name>NAD(+)</name>
        <dbReference type="ChEBI" id="CHEBI:57540"/>
    </ligand>
</feature>
<name>A0ABS4QG22_9NOCA</name>
<dbReference type="EC" id="1.1.1.37" evidence="2 5"/>
<reference evidence="9 10" key="1">
    <citation type="submission" date="2021-03" db="EMBL/GenBank/DDBJ databases">
        <title>Sequencing the genomes of 1000 actinobacteria strains.</title>
        <authorList>
            <person name="Klenk H.-P."/>
        </authorList>
    </citation>
    <scope>NUCLEOTIDE SEQUENCE [LARGE SCALE GENOMIC DNA]</scope>
    <source>
        <strain evidence="9 10">DSM 45516</strain>
    </source>
</reference>
<feature type="binding site" evidence="5">
    <location>
        <position position="98"/>
    </location>
    <ligand>
        <name>substrate</name>
    </ligand>
</feature>
<feature type="binding site" evidence="5">
    <location>
        <position position="168"/>
    </location>
    <ligand>
        <name>substrate</name>
    </ligand>
</feature>
<evidence type="ECO:0000256" key="4">
    <source>
        <dbReference type="ARBA" id="ARBA00048313"/>
    </source>
</evidence>
<dbReference type="InterPro" id="IPR001236">
    <property type="entry name" value="Lactate/malate_DH_N"/>
</dbReference>
<dbReference type="InterPro" id="IPR001557">
    <property type="entry name" value="L-lactate/malate_DH"/>
</dbReference>
<dbReference type="NCBIfam" id="NF003916">
    <property type="entry name" value="PRK05442.1"/>
    <property type="match status" value="1"/>
</dbReference>
<feature type="active site" description="Proton acceptor" evidence="5">
    <location>
        <position position="193"/>
    </location>
</feature>
<keyword evidence="5 6" id="KW-0520">NAD</keyword>
<keyword evidence="3 5" id="KW-0560">Oxidoreductase</keyword>
<keyword evidence="5 6" id="KW-0816">Tricarboxylic acid cycle</keyword>
<dbReference type="InterPro" id="IPR010945">
    <property type="entry name" value="Malate_DH_type2"/>
</dbReference>
<feature type="binding site" evidence="5">
    <location>
        <begin position="135"/>
        <end position="137"/>
    </location>
    <ligand>
        <name>NAD(+)</name>
        <dbReference type="ChEBI" id="CHEBI:57540"/>
    </ligand>
</feature>
<comment type="function">
    <text evidence="5">Catalyzes the reversible oxidation of malate to oxaloacetate.</text>
</comment>
<dbReference type="NCBIfam" id="TIGR01759">
    <property type="entry name" value="MalateDH-SF1"/>
    <property type="match status" value="1"/>
</dbReference>
<feature type="domain" description="Lactate/malate dehydrogenase N-terminal" evidence="7">
    <location>
        <begin position="12"/>
        <end position="151"/>
    </location>
</feature>
<dbReference type="CDD" id="cd01338">
    <property type="entry name" value="MDH_chloroplast-like"/>
    <property type="match status" value="1"/>
</dbReference>
<sequence>MSSAAARKAPVTVTVTGGAGQIAYGLLFRIASGAMLGTDTPVRLRLLEIPAAVASLEGVAMELEDGAFPLLESIDISDDPWTGFDGANVAVLVGARPRTAGMERGDLLAANGPIFTEQGQAINASAAADVKVLVVGNPANTNAFIAMSNAPDVPAARFTALTRLDHNRAVAQLAKKTGRPAAEIERVAIWGNHSATQYPDLTHATIGGRRALDLIEDQAWVRADFIPTVQQRGTAIIQARGASSAASAASAALDHIHDWVLGTPAGAWTSMAVPSDGSYGVPAGLISSFPVTCADGEYRIVEGLEVDDFSRARIDTSIAELEAERDAVIELGFAKRV</sequence>
<evidence type="ECO:0000259" key="7">
    <source>
        <dbReference type="Pfam" id="PF00056"/>
    </source>
</evidence>
<comment type="similarity">
    <text evidence="1 5">Belongs to the LDH/MDH superfamily. MDH type 2 family.</text>
</comment>
<evidence type="ECO:0000256" key="3">
    <source>
        <dbReference type="ARBA" id="ARBA00023002"/>
    </source>
</evidence>
<feature type="binding site" evidence="5">
    <location>
        <position position="137"/>
    </location>
    <ligand>
        <name>substrate</name>
    </ligand>
</feature>
<evidence type="ECO:0000313" key="9">
    <source>
        <dbReference type="EMBL" id="MBP2190651.1"/>
    </source>
</evidence>
<dbReference type="Gene3D" id="3.90.110.10">
    <property type="entry name" value="Lactate dehydrogenase/glycoside hydrolase, family 4, C-terminal"/>
    <property type="match status" value="1"/>
</dbReference>
<feature type="binding site" evidence="5">
    <location>
        <position position="111"/>
    </location>
    <ligand>
        <name>NAD(+)</name>
        <dbReference type="ChEBI" id="CHEBI:57540"/>
    </ligand>
</feature>
<dbReference type="Pfam" id="PF02866">
    <property type="entry name" value="Ldh_1_C"/>
    <property type="match status" value="1"/>
</dbReference>
<dbReference type="HAMAP" id="MF_01517">
    <property type="entry name" value="Malate_dehydrog_2"/>
    <property type="match status" value="1"/>
</dbReference>
<dbReference type="Pfam" id="PF00056">
    <property type="entry name" value="Ldh_1_N"/>
    <property type="match status" value="1"/>
</dbReference>
<dbReference type="GO" id="GO:0030060">
    <property type="term" value="F:L-malate dehydrogenase (NAD+) activity"/>
    <property type="evidence" value="ECO:0007669"/>
    <property type="project" value="UniProtKB-EC"/>
</dbReference>
<dbReference type="SUPFAM" id="SSF56327">
    <property type="entry name" value="LDH C-terminal domain-like"/>
    <property type="match status" value="1"/>
</dbReference>
<organism evidence="9 10">
    <name type="scientific">Nocardia goodfellowii</name>
    <dbReference type="NCBI Taxonomy" id="882446"/>
    <lineage>
        <taxon>Bacteria</taxon>
        <taxon>Bacillati</taxon>
        <taxon>Actinomycetota</taxon>
        <taxon>Actinomycetes</taxon>
        <taxon>Mycobacteriales</taxon>
        <taxon>Nocardiaceae</taxon>
        <taxon>Nocardia</taxon>
    </lineage>
</organism>
<dbReference type="PROSITE" id="PS00068">
    <property type="entry name" value="MDH"/>
    <property type="match status" value="1"/>
</dbReference>
<evidence type="ECO:0000256" key="5">
    <source>
        <dbReference type="HAMAP-Rule" id="MF_01517"/>
    </source>
</evidence>
<evidence type="ECO:0000259" key="8">
    <source>
        <dbReference type="Pfam" id="PF02866"/>
    </source>
</evidence>
<dbReference type="InterPro" id="IPR015955">
    <property type="entry name" value="Lactate_DH/Glyco_Ohase_4_C"/>
</dbReference>
<comment type="caution">
    <text evidence="9">The sequence shown here is derived from an EMBL/GenBank/DDBJ whole genome shotgun (WGS) entry which is preliminary data.</text>
</comment>
<dbReference type="PANTHER" id="PTHR23382">
    <property type="entry name" value="MALATE DEHYDROGENASE"/>
    <property type="match status" value="1"/>
</dbReference>
<dbReference type="RefSeq" id="WP_209891080.1">
    <property type="nucleotide sequence ID" value="NZ_JAGGMR010000001.1"/>
</dbReference>
<evidence type="ECO:0000256" key="6">
    <source>
        <dbReference type="RuleBase" id="RU000422"/>
    </source>
</evidence>
<proteinExistence type="inferred from homology"/>
<feature type="binding site" evidence="5">
    <location>
        <begin position="17"/>
        <end position="23"/>
    </location>
    <ligand>
        <name>NAD(+)</name>
        <dbReference type="ChEBI" id="CHEBI:57540"/>
    </ligand>
</feature>
<dbReference type="Proteomes" id="UP001519325">
    <property type="component" value="Unassembled WGS sequence"/>
</dbReference>
<evidence type="ECO:0000256" key="1">
    <source>
        <dbReference type="ARBA" id="ARBA00009613"/>
    </source>
</evidence>
<dbReference type="PIRSF" id="PIRSF000102">
    <property type="entry name" value="Lac_mal_DH"/>
    <property type="match status" value="1"/>
</dbReference>
<evidence type="ECO:0000256" key="2">
    <source>
        <dbReference type="ARBA" id="ARBA00012995"/>
    </source>
</evidence>
<comment type="catalytic activity">
    <reaction evidence="4 5 6">
        <text>(S)-malate + NAD(+) = oxaloacetate + NADH + H(+)</text>
        <dbReference type="Rhea" id="RHEA:21432"/>
        <dbReference type="ChEBI" id="CHEBI:15378"/>
        <dbReference type="ChEBI" id="CHEBI:15589"/>
        <dbReference type="ChEBI" id="CHEBI:16452"/>
        <dbReference type="ChEBI" id="CHEBI:57540"/>
        <dbReference type="ChEBI" id="CHEBI:57945"/>
        <dbReference type="EC" id="1.1.1.37"/>
    </reaction>
</comment>
<feature type="binding site" evidence="5">
    <location>
        <position position="104"/>
    </location>
    <ligand>
        <name>substrate</name>
    </ligand>
</feature>
<dbReference type="InterPro" id="IPR001252">
    <property type="entry name" value="Malate_DH_AS"/>
</dbReference>
<dbReference type="InterPro" id="IPR036291">
    <property type="entry name" value="NAD(P)-bd_dom_sf"/>
</dbReference>
<dbReference type="EMBL" id="JAGGMR010000001">
    <property type="protein sequence ID" value="MBP2190651.1"/>
    <property type="molecule type" value="Genomic_DNA"/>
</dbReference>
<dbReference type="SUPFAM" id="SSF51735">
    <property type="entry name" value="NAD(P)-binding Rossmann-fold domains"/>
    <property type="match status" value="1"/>
</dbReference>
<dbReference type="Gene3D" id="3.40.50.720">
    <property type="entry name" value="NAD(P)-binding Rossmann-like Domain"/>
    <property type="match status" value="1"/>
</dbReference>